<dbReference type="PANTHER" id="PTHR11474:SF131">
    <property type="entry name" value="TYROSINASE COPPER-BINDING DOMAIN-CONTAINING PROTEIN"/>
    <property type="match status" value="1"/>
</dbReference>
<keyword evidence="3" id="KW-0560">Oxidoreductase</keyword>
<keyword evidence="7" id="KW-1185">Reference proteome</keyword>
<dbReference type="PROSITE" id="PS00498">
    <property type="entry name" value="TYROSINASE_2"/>
    <property type="match status" value="1"/>
</dbReference>
<keyword evidence="4" id="KW-0503">Monooxygenase</keyword>
<evidence type="ECO:0000313" key="7">
    <source>
        <dbReference type="Proteomes" id="UP000007796"/>
    </source>
</evidence>
<dbReference type="InParanoid" id="F0XML8"/>
<gene>
    <name evidence="6" type="ORF">CMQ_6330</name>
</gene>
<dbReference type="GeneID" id="25979752"/>
<comment type="cofactor">
    <cofactor evidence="1">
        <name>Cu(2+)</name>
        <dbReference type="ChEBI" id="CHEBI:29036"/>
    </cofactor>
</comment>
<evidence type="ECO:0000256" key="3">
    <source>
        <dbReference type="ARBA" id="ARBA00023002"/>
    </source>
</evidence>
<dbReference type="eggNOG" id="ENOG502R1BY">
    <property type="taxonomic scope" value="Eukaryota"/>
</dbReference>
<dbReference type="SUPFAM" id="SSF48056">
    <property type="entry name" value="Di-copper centre-containing domain"/>
    <property type="match status" value="1"/>
</dbReference>
<dbReference type="OrthoDB" id="6132182at2759"/>
<name>F0XML8_GROCL</name>
<dbReference type="Pfam" id="PF18132">
    <property type="entry name" value="Tyrosinase_C"/>
    <property type="match status" value="1"/>
</dbReference>
<dbReference type="Proteomes" id="UP000007796">
    <property type="component" value="Unassembled WGS sequence"/>
</dbReference>
<dbReference type="RefSeq" id="XP_014170870.1">
    <property type="nucleotide sequence ID" value="XM_014315395.1"/>
</dbReference>
<organism evidence="7">
    <name type="scientific">Grosmannia clavigera (strain kw1407 / UAMH 11150)</name>
    <name type="common">Blue stain fungus</name>
    <name type="synonym">Graphiocladiella clavigera</name>
    <dbReference type="NCBI Taxonomy" id="655863"/>
    <lineage>
        <taxon>Eukaryota</taxon>
        <taxon>Fungi</taxon>
        <taxon>Dikarya</taxon>
        <taxon>Ascomycota</taxon>
        <taxon>Pezizomycotina</taxon>
        <taxon>Sordariomycetes</taxon>
        <taxon>Sordariomycetidae</taxon>
        <taxon>Ophiostomatales</taxon>
        <taxon>Ophiostomataceae</taxon>
        <taxon>Leptographium</taxon>
    </lineage>
</organism>
<dbReference type="EMBL" id="GL629794">
    <property type="protein sequence ID" value="EFX01388.1"/>
    <property type="molecule type" value="Genomic_DNA"/>
</dbReference>
<protein>
    <submittedName>
        <fullName evidence="6">Tyrosinase</fullName>
    </submittedName>
</protein>
<dbReference type="STRING" id="655863.F0XML8"/>
<dbReference type="InterPro" id="IPR002227">
    <property type="entry name" value="Tyrosinase_Cu-bd"/>
</dbReference>
<dbReference type="AlphaFoldDB" id="F0XML8"/>
<proteinExistence type="predicted"/>
<keyword evidence="2" id="KW-0479">Metal-binding</keyword>
<dbReference type="GO" id="GO:0004497">
    <property type="term" value="F:monooxygenase activity"/>
    <property type="evidence" value="ECO:0007669"/>
    <property type="project" value="UniProtKB-KW"/>
</dbReference>
<sequence>MALFEQILASYARKAAKKYPNDTIGEYDAAAQTFRLPFWDWASNAALPDAVIAPTVHFNGPAGPDTMPNPLYGYQFPNYPFKGGGFGGFLARFSATKRCTTTSGAAVGKSDTTKADNVLLGDGPMLTRKVYAVFTQSTTFESMASTANAGASFEDPHNYVHNDIGCLSESGRIGHMGDLSYSGFDPVFFLHHANVDRLFALWQAIHPNSSVFTSGQMGHSVFGTAAGLQTADSPLLPFRAPGNSSDDDSTSVYHTSRSVEATRTFGYTYPELPDWSLSPDELAASARAAVNSLYGQAANTASGSGRRRWQQKAKRNNIMDTTDYSIELSVDRAQLPLPCSIELHLVDNSGNGSVSTNTSSNKLGGASLLTMPSTGTSYTLVPLRHALLAEERGSRPPSFVDSDSVVAQLHKQLRIVVLSDDGTSFPTDSVSSLHVELQQRSYKPAATSDDFPEYGPITHWLLEPGLLV</sequence>
<dbReference type="PRINTS" id="PR00092">
    <property type="entry name" value="TYROSINASE"/>
</dbReference>
<evidence type="ECO:0000313" key="6">
    <source>
        <dbReference type="EMBL" id="EFX01388.1"/>
    </source>
</evidence>
<dbReference type="Pfam" id="PF00264">
    <property type="entry name" value="Tyrosinase"/>
    <property type="match status" value="1"/>
</dbReference>
<evidence type="ECO:0000256" key="2">
    <source>
        <dbReference type="ARBA" id="ARBA00022723"/>
    </source>
</evidence>
<dbReference type="PANTHER" id="PTHR11474">
    <property type="entry name" value="TYROSINASE FAMILY MEMBER"/>
    <property type="match status" value="1"/>
</dbReference>
<dbReference type="InterPro" id="IPR008922">
    <property type="entry name" value="Di-copper_centre_dom_sf"/>
</dbReference>
<dbReference type="HOGENOM" id="CLU_013691_4_1_1"/>
<evidence type="ECO:0000256" key="4">
    <source>
        <dbReference type="ARBA" id="ARBA00023033"/>
    </source>
</evidence>
<feature type="domain" description="Tyrosinase copper-binding" evidence="5">
    <location>
        <begin position="185"/>
        <end position="196"/>
    </location>
</feature>
<dbReference type="Gene3D" id="1.10.1280.10">
    <property type="entry name" value="Di-copper center containing domain from catechol oxidase"/>
    <property type="match status" value="1"/>
</dbReference>
<evidence type="ECO:0000256" key="1">
    <source>
        <dbReference type="ARBA" id="ARBA00001973"/>
    </source>
</evidence>
<dbReference type="GO" id="GO:0046872">
    <property type="term" value="F:metal ion binding"/>
    <property type="evidence" value="ECO:0007669"/>
    <property type="project" value="UniProtKB-KW"/>
</dbReference>
<reference evidence="6 7" key="1">
    <citation type="journal article" date="2011" name="Proc. Natl. Acad. Sci. U.S.A.">
        <title>Genome and transcriptome analyses of the mountain pine beetle-fungal symbiont Grosmannia clavigera, a lodgepole pine pathogen.</title>
        <authorList>
            <person name="DiGuistini S."/>
            <person name="Wang Y."/>
            <person name="Liao N.Y."/>
            <person name="Taylor G."/>
            <person name="Tanguay P."/>
            <person name="Feau N."/>
            <person name="Henrissat B."/>
            <person name="Chan S.K."/>
            <person name="Hesse-Orce U."/>
            <person name="Alamouti S.M."/>
            <person name="Tsui C.K.M."/>
            <person name="Docking R.T."/>
            <person name="Levasseur A."/>
            <person name="Haridas S."/>
            <person name="Robertson G."/>
            <person name="Birol I."/>
            <person name="Holt R.A."/>
            <person name="Marra M.A."/>
            <person name="Hamelin R.C."/>
            <person name="Hirst M."/>
            <person name="Jones S.J.M."/>
            <person name="Bohlmann J."/>
            <person name="Breuil C."/>
        </authorList>
    </citation>
    <scope>NUCLEOTIDE SEQUENCE [LARGE SCALE GENOMIC DNA]</scope>
    <source>
        <strain evidence="7">kw1407 / UAMH 11150</strain>
    </source>
</reference>
<dbReference type="InterPro" id="IPR050316">
    <property type="entry name" value="Tyrosinase/Hemocyanin"/>
</dbReference>
<accession>F0XML8</accession>
<evidence type="ECO:0000259" key="5">
    <source>
        <dbReference type="PROSITE" id="PS00498"/>
    </source>
</evidence>
<dbReference type="InterPro" id="IPR041640">
    <property type="entry name" value="Tyrosinase_C"/>
</dbReference>